<reference evidence="1" key="1">
    <citation type="submission" date="2019-03" db="EMBL/GenBank/DDBJ databases">
        <title>Improved annotation for the trematode Fasciola hepatica.</title>
        <authorList>
            <person name="Choi Y.-J."/>
            <person name="Martin J."/>
            <person name="Mitreva M."/>
        </authorList>
    </citation>
    <scope>NUCLEOTIDE SEQUENCE [LARGE SCALE GENOMIC DNA]</scope>
</reference>
<gene>
    <name evidence="1" type="ORF">D915_003712</name>
</gene>
<dbReference type="AlphaFoldDB" id="A0A4E0RUI6"/>
<proteinExistence type="predicted"/>
<sequence>MEEQEQKEDNCERPGEMKLDEDEDIRVMAELNNPRIYRDVKHILRQEQRVKLAISRNKSLPFPCKCRQLCEFGPLLKILYGAFETLYEEYEMLHYEYTTLFRMTDFTVSGTNIYLNDSGEEIGATETTMPSERINLIDFARDADMREERKQAVASEDVWRKTYELHMECVRLYMIQVAKPEQDRFMEWLYSHIWAQAKCICYHCDYRDALVAYRKAILSLHLEYLTVYAQYFALLTSPRAQENRMLTKALGMNAGDAMIVKLCLT</sequence>
<accession>A0A4E0RUI6</accession>
<dbReference type="EMBL" id="JXXN02001111">
    <property type="protein sequence ID" value="THD25508.1"/>
    <property type="molecule type" value="Genomic_DNA"/>
</dbReference>
<protein>
    <submittedName>
        <fullName evidence="1">Uncharacterized protein</fullName>
    </submittedName>
</protein>
<dbReference type="Proteomes" id="UP000230066">
    <property type="component" value="Unassembled WGS sequence"/>
</dbReference>
<comment type="caution">
    <text evidence="1">The sequence shown here is derived from an EMBL/GenBank/DDBJ whole genome shotgun (WGS) entry which is preliminary data.</text>
</comment>
<evidence type="ECO:0000313" key="2">
    <source>
        <dbReference type="Proteomes" id="UP000230066"/>
    </source>
</evidence>
<keyword evidence="2" id="KW-1185">Reference proteome</keyword>
<name>A0A4E0RUI6_FASHE</name>
<organism evidence="1 2">
    <name type="scientific">Fasciola hepatica</name>
    <name type="common">Liver fluke</name>
    <dbReference type="NCBI Taxonomy" id="6192"/>
    <lineage>
        <taxon>Eukaryota</taxon>
        <taxon>Metazoa</taxon>
        <taxon>Spiralia</taxon>
        <taxon>Lophotrochozoa</taxon>
        <taxon>Platyhelminthes</taxon>
        <taxon>Trematoda</taxon>
        <taxon>Digenea</taxon>
        <taxon>Plagiorchiida</taxon>
        <taxon>Echinostomata</taxon>
        <taxon>Echinostomatoidea</taxon>
        <taxon>Fasciolidae</taxon>
        <taxon>Fasciola</taxon>
    </lineage>
</organism>
<evidence type="ECO:0000313" key="1">
    <source>
        <dbReference type="EMBL" id="THD25508.1"/>
    </source>
</evidence>